<keyword evidence="3" id="KW-1185">Reference proteome</keyword>
<dbReference type="SUPFAM" id="SSF51206">
    <property type="entry name" value="cAMP-binding domain-like"/>
    <property type="match status" value="1"/>
</dbReference>
<dbReference type="CDD" id="cd00038">
    <property type="entry name" value="CAP_ED"/>
    <property type="match status" value="1"/>
</dbReference>
<accession>A0A6L9EHG8</accession>
<evidence type="ECO:0000313" key="2">
    <source>
        <dbReference type="EMBL" id="NAS14092.1"/>
    </source>
</evidence>
<dbReference type="InterPro" id="IPR014710">
    <property type="entry name" value="RmlC-like_jellyroll"/>
</dbReference>
<dbReference type="InterPro" id="IPR000595">
    <property type="entry name" value="cNMP-bd_dom"/>
</dbReference>
<evidence type="ECO:0000313" key="3">
    <source>
        <dbReference type="Proteomes" id="UP000475249"/>
    </source>
</evidence>
<comment type="caution">
    <text evidence="2">The sequence shown here is derived from an EMBL/GenBank/DDBJ whole genome shotgun (WGS) entry which is preliminary data.</text>
</comment>
<reference evidence="2 3" key="1">
    <citation type="submission" date="2020-01" db="EMBL/GenBank/DDBJ databases">
        <title>Bacteria diversity of Porities sp.</title>
        <authorList>
            <person name="Wang G."/>
        </authorList>
    </citation>
    <scope>NUCLEOTIDE SEQUENCE [LARGE SCALE GENOMIC DNA]</scope>
    <source>
        <strain evidence="2 3">R33</strain>
    </source>
</reference>
<protein>
    <submittedName>
        <fullName evidence="2">Cyclic nucleotide-binding domain-containing protein</fullName>
    </submittedName>
</protein>
<dbReference type="Proteomes" id="UP000475249">
    <property type="component" value="Unassembled WGS sequence"/>
</dbReference>
<proteinExistence type="predicted"/>
<dbReference type="Gene3D" id="2.60.120.10">
    <property type="entry name" value="Jelly Rolls"/>
    <property type="match status" value="1"/>
</dbReference>
<name>A0A6L9EHG8_9FLAO</name>
<organism evidence="2 3">
    <name type="scientific">Poritiphilus flavus</name>
    <dbReference type="NCBI Taxonomy" id="2697053"/>
    <lineage>
        <taxon>Bacteria</taxon>
        <taxon>Pseudomonadati</taxon>
        <taxon>Bacteroidota</taxon>
        <taxon>Flavobacteriia</taxon>
        <taxon>Flavobacteriales</taxon>
        <taxon>Flavobacteriaceae</taxon>
        <taxon>Poritiphilus</taxon>
    </lineage>
</organism>
<sequence>MKKISIKKGEFLQKSGDLNTKVYHVQSGLLRSYIIDEKGKEHIFSFAPENWVIAGSLPPEVPADLYIDAIENSVVLVVNKDIRLEGKNAGALIRRIAVLQKRVIMLMSDSALKRYEHFIQTYPDIVKRVPQKMIASYLGITPEALSKVKNERNRNH</sequence>
<dbReference type="RefSeq" id="WP_161437120.1">
    <property type="nucleotide sequence ID" value="NZ_WXYO01000008.1"/>
</dbReference>
<dbReference type="Pfam" id="PF00027">
    <property type="entry name" value="cNMP_binding"/>
    <property type="match status" value="1"/>
</dbReference>
<dbReference type="EMBL" id="WXYO01000008">
    <property type="protein sequence ID" value="NAS14092.1"/>
    <property type="molecule type" value="Genomic_DNA"/>
</dbReference>
<gene>
    <name evidence="2" type="ORF">GTQ38_18930</name>
</gene>
<dbReference type="AlphaFoldDB" id="A0A6L9EHG8"/>
<evidence type="ECO:0000259" key="1">
    <source>
        <dbReference type="Pfam" id="PF00027"/>
    </source>
</evidence>
<dbReference type="InterPro" id="IPR018490">
    <property type="entry name" value="cNMP-bd_dom_sf"/>
</dbReference>
<feature type="domain" description="Cyclic nucleotide-binding" evidence="1">
    <location>
        <begin position="4"/>
        <end position="81"/>
    </location>
</feature>